<keyword evidence="2" id="KW-1185">Reference proteome</keyword>
<comment type="caution">
    <text evidence="1">The sequence shown here is derived from an EMBL/GenBank/DDBJ whole genome shotgun (WGS) entry which is preliminary data.</text>
</comment>
<reference evidence="1 2" key="1">
    <citation type="journal article" date="2021" name="Commun. Biol.">
        <title>The genome of Shorea leprosula (Dipterocarpaceae) highlights the ecological relevance of drought in aseasonal tropical rainforests.</title>
        <authorList>
            <person name="Ng K.K.S."/>
            <person name="Kobayashi M.J."/>
            <person name="Fawcett J.A."/>
            <person name="Hatakeyama M."/>
            <person name="Paape T."/>
            <person name="Ng C.H."/>
            <person name="Ang C.C."/>
            <person name="Tnah L.H."/>
            <person name="Lee C.T."/>
            <person name="Nishiyama T."/>
            <person name="Sese J."/>
            <person name="O'Brien M.J."/>
            <person name="Copetti D."/>
            <person name="Mohd Noor M.I."/>
            <person name="Ong R.C."/>
            <person name="Putra M."/>
            <person name="Sireger I.Z."/>
            <person name="Indrioko S."/>
            <person name="Kosugi Y."/>
            <person name="Izuno A."/>
            <person name="Isagi Y."/>
            <person name="Lee S.L."/>
            <person name="Shimizu K.K."/>
        </authorList>
    </citation>
    <scope>NUCLEOTIDE SEQUENCE [LARGE SCALE GENOMIC DNA]</scope>
    <source>
        <strain evidence="1">214</strain>
    </source>
</reference>
<dbReference type="Proteomes" id="UP001054252">
    <property type="component" value="Unassembled WGS sequence"/>
</dbReference>
<gene>
    <name evidence="1" type="ORF">SLEP1_g50240</name>
</gene>
<dbReference type="EMBL" id="BPVZ01000162">
    <property type="protein sequence ID" value="GKV42878.1"/>
    <property type="molecule type" value="Genomic_DNA"/>
</dbReference>
<proteinExistence type="predicted"/>
<accession>A0AAV5LZD2</accession>
<evidence type="ECO:0000313" key="2">
    <source>
        <dbReference type="Proteomes" id="UP001054252"/>
    </source>
</evidence>
<evidence type="ECO:0000313" key="1">
    <source>
        <dbReference type="EMBL" id="GKV42878.1"/>
    </source>
</evidence>
<organism evidence="1 2">
    <name type="scientific">Rubroshorea leprosula</name>
    <dbReference type="NCBI Taxonomy" id="152421"/>
    <lineage>
        <taxon>Eukaryota</taxon>
        <taxon>Viridiplantae</taxon>
        <taxon>Streptophyta</taxon>
        <taxon>Embryophyta</taxon>
        <taxon>Tracheophyta</taxon>
        <taxon>Spermatophyta</taxon>
        <taxon>Magnoliopsida</taxon>
        <taxon>eudicotyledons</taxon>
        <taxon>Gunneridae</taxon>
        <taxon>Pentapetalae</taxon>
        <taxon>rosids</taxon>
        <taxon>malvids</taxon>
        <taxon>Malvales</taxon>
        <taxon>Dipterocarpaceae</taxon>
        <taxon>Rubroshorea</taxon>
    </lineage>
</organism>
<sequence length="62" mass="7049">MVSECEYDKFRALCICGTHLTSARRLSRLEIGFWGVTSMLEPPCAPHSNDPSESVGFWVPFW</sequence>
<protein>
    <submittedName>
        <fullName evidence="1">Uncharacterized protein</fullName>
    </submittedName>
</protein>
<name>A0AAV5LZD2_9ROSI</name>
<dbReference type="AlphaFoldDB" id="A0AAV5LZD2"/>